<keyword evidence="3 5" id="KW-0067">ATP-binding</keyword>
<evidence type="ECO:0000256" key="1">
    <source>
        <dbReference type="ARBA" id="ARBA00009018"/>
    </source>
</evidence>
<protein>
    <recommendedName>
        <fullName evidence="5 6">Dephospho-CoA kinase</fullName>
        <ecNumber evidence="5 6">2.7.1.24</ecNumber>
    </recommendedName>
    <alternativeName>
        <fullName evidence="5">Dephosphocoenzyme A kinase</fullName>
    </alternativeName>
</protein>
<dbReference type="RefSeq" id="WP_028373359.1">
    <property type="nucleotide sequence ID" value="NZ_CAAAJD010000014.1"/>
</dbReference>
<feature type="binding site" evidence="5">
    <location>
        <begin position="11"/>
        <end position="16"/>
    </location>
    <ligand>
        <name>ATP</name>
        <dbReference type="ChEBI" id="CHEBI:30616"/>
    </ligand>
</feature>
<dbReference type="SUPFAM" id="SSF52540">
    <property type="entry name" value="P-loop containing nucleoside triphosphate hydrolases"/>
    <property type="match status" value="1"/>
</dbReference>
<keyword evidence="5 7" id="KW-0418">Kinase</keyword>
<dbReference type="PROSITE" id="PS51219">
    <property type="entry name" value="DPCK"/>
    <property type="match status" value="1"/>
</dbReference>
<keyword evidence="2 5" id="KW-0547">Nucleotide-binding</keyword>
<dbReference type="Pfam" id="PF01121">
    <property type="entry name" value="CoaE"/>
    <property type="match status" value="1"/>
</dbReference>
<dbReference type="PATRIC" id="fig|45067.4.peg.843"/>
<dbReference type="GO" id="GO:0015937">
    <property type="term" value="P:coenzyme A biosynthetic process"/>
    <property type="evidence" value="ECO:0007669"/>
    <property type="project" value="UniProtKB-UniRule"/>
</dbReference>
<comment type="subcellular location">
    <subcellularLocation>
        <location evidence="5">Cytoplasm</location>
    </subcellularLocation>
</comment>
<comment type="catalytic activity">
    <reaction evidence="5">
        <text>3'-dephospho-CoA + ATP = ADP + CoA + H(+)</text>
        <dbReference type="Rhea" id="RHEA:18245"/>
        <dbReference type="ChEBI" id="CHEBI:15378"/>
        <dbReference type="ChEBI" id="CHEBI:30616"/>
        <dbReference type="ChEBI" id="CHEBI:57287"/>
        <dbReference type="ChEBI" id="CHEBI:57328"/>
        <dbReference type="ChEBI" id="CHEBI:456216"/>
        <dbReference type="EC" id="2.7.1.24"/>
    </reaction>
</comment>
<evidence type="ECO:0000256" key="2">
    <source>
        <dbReference type="ARBA" id="ARBA00022741"/>
    </source>
</evidence>
<dbReference type="InterPro" id="IPR001977">
    <property type="entry name" value="Depp_CoAkinase"/>
</dbReference>
<keyword evidence="8" id="KW-1185">Reference proteome</keyword>
<dbReference type="GO" id="GO:0005524">
    <property type="term" value="F:ATP binding"/>
    <property type="evidence" value="ECO:0007669"/>
    <property type="project" value="UniProtKB-UniRule"/>
</dbReference>
<name>A0A0W0VTU4_9GAMM</name>
<dbReference type="OrthoDB" id="9812943at2"/>
<dbReference type="GO" id="GO:0004140">
    <property type="term" value="F:dephospho-CoA kinase activity"/>
    <property type="evidence" value="ECO:0007669"/>
    <property type="project" value="UniProtKB-UniRule"/>
</dbReference>
<dbReference type="Gene3D" id="3.40.50.300">
    <property type="entry name" value="P-loop containing nucleotide triphosphate hydrolases"/>
    <property type="match status" value="1"/>
</dbReference>
<comment type="caution">
    <text evidence="7">The sequence shown here is derived from an EMBL/GenBank/DDBJ whole genome shotgun (WGS) entry which is preliminary data.</text>
</comment>
<accession>A0A0W0VTU4</accession>
<reference evidence="7 8" key="1">
    <citation type="submission" date="2015-11" db="EMBL/GenBank/DDBJ databases">
        <title>Genomic analysis of 38 Legionella species identifies large and diverse effector repertoires.</title>
        <authorList>
            <person name="Burstein D."/>
            <person name="Amaro F."/>
            <person name="Zusman T."/>
            <person name="Lifshitz Z."/>
            <person name="Cohen O."/>
            <person name="Gilbert J.A."/>
            <person name="Pupko T."/>
            <person name="Shuman H.A."/>
            <person name="Segal G."/>
        </authorList>
    </citation>
    <scope>NUCLEOTIDE SEQUENCE [LARGE SCALE GENOMIC DNA]</scope>
    <source>
        <strain evidence="7 8">ATCC 49751</strain>
    </source>
</reference>
<comment type="function">
    <text evidence="5">Catalyzes the phosphorylation of the 3'-hydroxyl group of dephosphocoenzyme A to form coenzyme A.</text>
</comment>
<dbReference type="AlphaFoldDB" id="A0A0W0VTU4"/>
<comment type="pathway">
    <text evidence="5">Cofactor biosynthesis; coenzyme A biosynthesis; CoA from (R)-pantothenate: step 5/5.</text>
</comment>
<dbReference type="UniPathway" id="UPA00241">
    <property type="reaction ID" value="UER00356"/>
</dbReference>
<dbReference type="CDD" id="cd02022">
    <property type="entry name" value="DPCK"/>
    <property type="match status" value="1"/>
</dbReference>
<keyword evidence="5 7" id="KW-0808">Transferase</keyword>
<evidence type="ECO:0000256" key="6">
    <source>
        <dbReference type="NCBIfam" id="TIGR00152"/>
    </source>
</evidence>
<dbReference type="EMBL" id="LNYI01000014">
    <property type="protein sequence ID" value="KTD23442.1"/>
    <property type="molecule type" value="Genomic_DNA"/>
</dbReference>
<comment type="similarity">
    <text evidence="1 5">Belongs to the CoaE family.</text>
</comment>
<sequence length="200" mass="22925">MYCVGLTGNIASGKSTVAGLFRNRGITVISADDVSREVSAPCEPAYQMIRDHFGEAIITADNKLNRRALRNIIFDDPKERLWLERLLHPLIRKRIKEKLRGSKSAYSVIEIPLLNDREGYPYLNRILLVLADREHQIQRVMARDKTSREHAKAILAVQLDDSKRKEIADDIIFNNGTLSELEEKIENLHQQYLQFASQAQ</sequence>
<gene>
    <name evidence="5 7" type="primary">coaE</name>
    <name evidence="7" type="ORF">Llan_0813</name>
</gene>
<evidence type="ECO:0000313" key="8">
    <source>
        <dbReference type="Proteomes" id="UP000054869"/>
    </source>
</evidence>
<dbReference type="EC" id="2.7.1.24" evidence="5 6"/>
<dbReference type="PANTHER" id="PTHR10695">
    <property type="entry name" value="DEPHOSPHO-COA KINASE-RELATED"/>
    <property type="match status" value="1"/>
</dbReference>
<evidence type="ECO:0000313" key="7">
    <source>
        <dbReference type="EMBL" id="KTD23442.1"/>
    </source>
</evidence>
<dbReference type="Proteomes" id="UP000054869">
    <property type="component" value="Unassembled WGS sequence"/>
</dbReference>
<dbReference type="NCBIfam" id="TIGR00152">
    <property type="entry name" value="dephospho-CoA kinase"/>
    <property type="match status" value="1"/>
</dbReference>
<dbReference type="GO" id="GO:0005737">
    <property type="term" value="C:cytoplasm"/>
    <property type="evidence" value="ECO:0007669"/>
    <property type="project" value="UniProtKB-SubCell"/>
</dbReference>
<dbReference type="HAMAP" id="MF_00376">
    <property type="entry name" value="Dephospho_CoA_kinase"/>
    <property type="match status" value="1"/>
</dbReference>
<dbReference type="eggNOG" id="COG0237">
    <property type="taxonomic scope" value="Bacteria"/>
</dbReference>
<dbReference type="InterPro" id="IPR027417">
    <property type="entry name" value="P-loop_NTPase"/>
</dbReference>
<evidence type="ECO:0000256" key="5">
    <source>
        <dbReference type="HAMAP-Rule" id="MF_00376"/>
    </source>
</evidence>
<evidence type="ECO:0000256" key="3">
    <source>
        <dbReference type="ARBA" id="ARBA00022840"/>
    </source>
</evidence>
<dbReference type="PANTHER" id="PTHR10695:SF46">
    <property type="entry name" value="BIFUNCTIONAL COENZYME A SYNTHASE-RELATED"/>
    <property type="match status" value="1"/>
</dbReference>
<dbReference type="STRING" id="45067.Llan_0813"/>
<proteinExistence type="inferred from homology"/>
<keyword evidence="5" id="KW-0963">Cytoplasm</keyword>
<organism evidence="7 8">
    <name type="scientific">Legionella lansingensis</name>
    <dbReference type="NCBI Taxonomy" id="45067"/>
    <lineage>
        <taxon>Bacteria</taxon>
        <taxon>Pseudomonadati</taxon>
        <taxon>Pseudomonadota</taxon>
        <taxon>Gammaproteobacteria</taxon>
        <taxon>Legionellales</taxon>
        <taxon>Legionellaceae</taxon>
        <taxon>Legionella</taxon>
    </lineage>
</organism>
<evidence type="ECO:0000256" key="4">
    <source>
        <dbReference type="ARBA" id="ARBA00022993"/>
    </source>
</evidence>
<keyword evidence="4 5" id="KW-0173">Coenzyme A biosynthesis</keyword>